<evidence type="ECO:0000256" key="4">
    <source>
        <dbReference type="ARBA" id="ARBA00023125"/>
    </source>
</evidence>
<reference evidence="7 8" key="2">
    <citation type="submission" date="2020-07" db="EMBL/GenBank/DDBJ databases">
        <title>Bacterial metabolism rescues the inhibition of intestinal drug absorption by food and drug additives.</title>
        <authorList>
            <person name="Zou L."/>
            <person name="Spanogiannopoulos P."/>
            <person name="Chien H.-C."/>
            <person name="Pieper L.M."/>
            <person name="Cai W."/>
            <person name="Khuri N."/>
            <person name="Pottel J."/>
            <person name="Vora B."/>
            <person name="Ni Z."/>
            <person name="Tsakalozou E."/>
            <person name="Zhang W."/>
            <person name="Shoichet B.K."/>
            <person name="Giacomini K.M."/>
            <person name="Turnbaugh P.J."/>
        </authorList>
    </citation>
    <scope>NUCLEOTIDE SEQUENCE [LARGE SCALE GENOMIC DNA]</scope>
    <source>
        <strain evidence="7 8">B33</strain>
    </source>
</reference>
<keyword evidence="4" id="KW-0238">DNA-binding</keyword>
<dbReference type="GO" id="GO:0003678">
    <property type="term" value="F:DNA helicase activity"/>
    <property type="evidence" value="ECO:0007669"/>
    <property type="project" value="TreeGrafter"/>
</dbReference>
<accession>A0A7Y6PIV4</accession>
<proteinExistence type="predicted"/>
<evidence type="ECO:0000256" key="5">
    <source>
        <dbReference type="ARBA" id="ARBA00023204"/>
    </source>
</evidence>
<keyword evidence="3 7" id="KW-0347">Helicase</keyword>
<dbReference type="Pfam" id="PF00270">
    <property type="entry name" value="DEAD"/>
    <property type="match status" value="1"/>
</dbReference>
<keyword evidence="5" id="KW-0234">DNA repair</keyword>
<feature type="non-terminal residue" evidence="7">
    <location>
        <position position="101"/>
    </location>
</feature>
<dbReference type="PROSITE" id="PS51192">
    <property type="entry name" value="HELICASE_ATP_BIND_1"/>
    <property type="match status" value="1"/>
</dbReference>
<dbReference type="GO" id="GO:0003677">
    <property type="term" value="F:DNA binding"/>
    <property type="evidence" value="ECO:0007669"/>
    <property type="project" value="UniProtKB-KW"/>
</dbReference>
<dbReference type="InterPro" id="IPR014001">
    <property type="entry name" value="Helicase_ATP-bd"/>
</dbReference>
<gene>
    <name evidence="7" type="ORF">HUV05_24460</name>
</gene>
<dbReference type="InterPro" id="IPR011545">
    <property type="entry name" value="DEAD/DEAH_box_helicase_dom"/>
</dbReference>
<dbReference type="InterPro" id="IPR047112">
    <property type="entry name" value="RecG/Mfd"/>
</dbReference>
<evidence type="ECO:0000313" key="7">
    <source>
        <dbReference type="EMBL" id="NVB76591.1"/>
    </source>
</evidence>
<evidence type="ECO:0000256" key="2">
    <source>
        <dbReference type="ARBA" id="ARBA00022801"/>
    </source>
</evidence>
<keyword evidence="3 7" id="KW-0067">ATP-binding</keyword>
<evidence type="ECO:0000259" key="6">
    <source>
        <dbReference type="PROSITE" id="PS51192"/>
    </source>
</evidence>
<keyword evidence="1" id="KW-0227">DNA damage</keyword>
<dbReference type="GO" id="GO:0016787">
    <property type="term" value="F:hydrolase activity"/>
    <property type="evidence" value="ECO:0007669"/>
    <property type="project" value="UniProtKB-KW"/>
</dbReference>
<feature type="non-terminal residue" evidence="7">
    <location>
        <position position="1"/>
    </location>
</feature>
<dbReference type="GO" id="GO:0005524">
    <property type="term" value="F:ATP binding"/>
    <property type="evidence" value="ECO:0007669"/>
    <property type="project" value="InterPro"/>
</dbReference>
<dbReference type="AlphaFoldDB" id="A0A7Y6PIV4"/>
<evidence type="ECO:0000313" key="8">
    <source>
        <dbReference type="Proteomes" id="UP000524321"/>
    </source>
</evidence>
<sequence>QRMKEFPVRVELLCRFRTPAQQKKAIEDLKKGQVDVIIGTHRILSKDVQFKNLGLLIVDEEQRFGVTHKEKIKQLKKDVDVLTLTATPIPRTLHMSLIGIR</sequence>
<dbReference type="EMBL" id="JABWDJ010000642">
    <property type="protein sequence ID" value="NVB76591.1"/>
    <property type="molecule type" value="Genomic_DNA"/>
</dbReference>
<organism evidence="7 8">
    <name type="scientific">Phocaeicola vulgatus</name>
    <name type="common">Bacteroides vulgatus</name>
    <dbReference type="NCBI Taxonomy" id="821"/>
    <lineage>
        <taxon>Bacteria</taxon>
        <taxon>Pseudomonadati</taxon>
        <taxon>Bacteroidota</taxon>
        <taxon>Bacteroidia</taxon>
        <taxon>Bacteroidales</taxon>
        <taxon>Bacteroidaceae</taxon>
        <taxon>Phocaeicola</taxon>
    </lineage>
</organism>
<dbReference type="SUPFAM" id="SSF52540">
    <property type="entry name" value="P-loop containing nucleoside triphosphate hydrolases"/>
    <property type="match status" value="1"/>
</dbReference>
<name>A0A7Y6PIV4_PHOVU</name>
<keyword evidence="3 7" id="KW-0547">Nucleotide-binding</keyword>
<evidence type="ECO:0000256" key="3">
    <source>
        <dbReference type="ARBA" id="ARBA00022806"/>
    </source>
</evidence>
<evidence type="ECO:0000256" key="1">
    <source>
        <dbReference type="ARBA" id="ARBA00022763"/>
    </source>
</evidence>
<dbReference type="PANTHER" id="PTHR47964">
    <property type="entry name" value="ATP-DEPENDENT DNA HELICASE HOMOLOG RECG, CHLOROPLASTIC"/>
    <property type="match status" value="1"/>
</dbReference>
<dbReference type="GO" id="GO:0006281">
    <property type="term" value="P:DNA repair"/>
    <property type="evidence" value="ECO:0007669"/>
    <property type="project" value="UniProtKB-KW"/>
</dbReference>
<dbReference type="Gene3D" id="3.40.50.300">
    <property type="entry name" value="P-loop containing nucleotide triphosphate hydrolases"/>
    <property type="match status" value="1"/>
</dbReference>
<feature type="domain" description="Helicase ATP-binding" evidence="6">
    <location>
        <begin position="1"/>
        <end position="101"/>
    </location>
</feature>
<dbReference type="InterPro" id="IPR027417">
    <property type="entry name" value="P-loop_NTPase"/>
</dbReference>
<dbReference type="PANTHER" id="PTHR47964:SF1">
    <property type="entry name" value="ATP-DEPENDENT DNA HELICASE HOMOLOG RECG, CHLOROPLASTIC"/>
    <property type="match status" value="1"/>
</dbReference>
<reference evidence="7 8" key="1">
    <citation type="submission" date="2020-04" db="EMBL/GenBank/DDBJ databases">
        <authorList>
            <person name="Pieper L."/>
        </authorList>
    </citation>
    <scope>NUCLEOTIDE SEQUENCE [LARGE SCALE GENOMIC DNA]</scope>
    <source>
        <strain evidence="7 8">B33</strain>
    </source>
</reference>
<dbReference type="RefSeq" id="WP_176350988.1">
    <property type="nucleotide sequence ID" value="NZ_JABWDJ010000642.1"/>
</dbReference>
<comment type="caution">
    <text evidence="7">The sequence shown here is derived from an EMBL/GenBank/DDBJ whole genome shotgun (WGS) entry which is preliminary data.</text>
</comment>
<protein>
    <submittedName>
        <fullName evidence="7">DEAD/DEAH box helicase</fullName>
    </submittedName>
</protein>
<keyword evidence="2" id="KW-0378">Hydrolase</keyword>
<dbReference type="Proteomes" id="UP000524321">
    <property type="component" value="Unassembled WGS sequence"/>
</dbReference>